<dbReference type="EMBL" id="GL379894">
    <property type="protein sequence ID" value="EGT32215.1"/>
    <property type="molecule type" value="Genomic_DNA"/>
</dbReference>
<feature type="region of interest" description="Disordered" evidence="1">
    <location>
        <begin position="98"/>
        <end position="136"/>
    </location>
</feature>
<evidence type="ECO:0000313" key="3">
    <source>
        <dbReference type="Proteomes" id="UP000008068"/>
    </source>
</evidence>
<feature type="compositionally biased region" description="Basic and acidic residues" evidence="1">
    <location>
        <begin position="331"/>
        <end position="342"/>
    </location>
</feature>
<dbReference type="AlphaFoldDB" id="G0NJ77"/>
<feature type="compositionally biased region" description="Polar residues" evidence="1">
    <location>
        <begin position="149"/>
        <end position="159"/>
    </location>
</feature>
<feature type="compositionally biased region" description="Basic and acidic residues" evidence="1">
    <location>
        <begin position="47"/>
        <end position="77"/>
    </location>
</feature>
<keyword evidence="3" id="KW-1185">Reference proteome</keyword>
<sequence>MDDISARENNPDNFFIRNRQRRGEYRSNIDNKHQDNQNARPNYGYKIEPENDRDLGADHQRQVQRDHDNNQDFDNRPNHHRDRIANYMANRDHYRRVRPENNGQNQDTAGYVTRQGQRENPMHGPIRHNRSYEPHNGNRVNMVSHQNQNRSRNFPQNNGHSRRHYQNENQRIARGNVGNRQLYGRQNYNARRNLIEMSDDEEVHLEDAGGLNADYNRRQDEGSGRNRFANRHLNDRQQEHDGRVWAQEQRSAHENAGNRCPAGGRPNYHHGEDANDEQSDVDFEDISRDNGRRVRLEDARGVNSAYHYRQDEEHRQHNAGNRSPNIGNRDQSARVRARDYRNAHGNVRNHYLAGGRPNYNHKEGHNDEGSLEDSGDDRPNHGLEGRTEDARRFGYDEDHENHNQYGAADNFPNNDHREHPANHQNPDPVEGHRPLNDAHILQNQSPPYGRIFYASGVIIELTRSYGKVRLEQGTIIFTLKNFDQKIAESLRDFLVIGLVVGVNYHLHDNEWCPIIIGPAAPTSLPVGSDLRLKPVKHFDLEKEDEILESILNTFLKSETYPTLPLSRFDRSIFRSWGPFISFGGDNIEKRRVEVQNRTNMLKYIDDSKVGLQHPDVFNAVGTLIGVLESRGGVMQVNKLFRAYMSLVSQTLRKVLGEHNNFETFCEFLDTHKWFFAVILERKFVILRRNYTRLNYGPTVSQRLSLIRHFVRDESKRDKEYEEHEVAEQNRQKKKGLSVRFAARLTSTHEYGALKSDNKNENDSGRRNKKSSDKHPAVRHVVNGENHKLQFGWPDPDVENIEQDDERRQRFLASIGGEERGEELPGPSRRHAPY</sequence>
<dbReference type="GO" id="GO:0010629">
    <property type="term" value="P:negative regulation of gene expression"/>
    <property type="evidence" value="ECO:0007669"/>
    <property type="project" value="TreeGrafter"/>
</dbReference>
<name>G0NJ77_CAEBE</name>
<feature type="compositionally biased region" description="Basic and acidic residues" evidence="1">
    <location>
        <begin position="717"/>
        <end position="730"/>
    </location>
</feature>
<evidence type="ECO:0000313" key="2">
    <source>
        <dbReference type="EMBL" id="EGT32215.1"/>
    </source>
</evidence>
<dbReference type="HOGENOM" id="CLU_340736_0_0_1"/>
<gene>
    <name evidence="2" type="ORF">CAEBREN_10063</name>
</gene>
<protein>
    <submittedName>
        <fullName evidence="2">Uncharacterized protein</fullName>
    </submittedName>
</protein>
<dbReference type="GO" id="GO:0005737">
    <property type="term" value="C:cytoplasm"/>
    <property type="evidence" value="ECO:0007669"/>
    <property type="project" value="TreeGrafter"/>
</dbReference>
<feature type="compositionally biased region" description="Basic and acidic residues" evidence="1">
    <location>
        <begin position="285"/>
        <end position="300"/>
    </location>
</feature>
<accession>G0NJ77</accession>
<feature type="compositionally biased region" description="Basic and acidic residues" evidence="1">
    <location>
        <begin position="21"/>
        <end position="35"/>
    </location>
</feature>
<dbReference type="PANTHER" id="PTHR36949">
    <property type="entry name" value="PROTEIN CBR-LIN-66"/>
    <property type="match status" value="1"/>
</dbReference>
<feature type="compositionally biased region" description="Basic and acidic residues" evidence="1">
    <location>
        <begin position="376"/>
        <end position="386"/>
    </location>
</feature>
<evidence type="ECO:0000256" key="1">
    <source>
        <dbReference type="SAM" id="MobiDB-lite"/>
    </source>
</evidence>
<feature type="region of interest" description="Disordered" evidence="1">
    <location>
        <begin position="207"/>
        <end position="386"/>
    </location>
</feature>
<feature type="region of interest" description="Disordered" evidence="1">
    <location>
        <begin position="717"/>
        <end position="737"/>
    </location>
</feature>
<dbReference type="InParanoid" id="G0NJ77"/>
<proteinExistence type="predicted"/>
<feature type="region of interest" description="Disordered" evidence="1">
    <location>
        <begin position="398"/>
        <end position="433"/>
    </location>
</feature>
<reference evidence="3" key="1">
    <citation type="submission" date="2011-07" db="EMBL/GenBank/DDBJ databases">
        <authorList>
            <consortium name="Caenorhabditis brenneri Sequencing and Analysis Consortium"/>
            <person name="Wilson R.K."/>
        </authorList>
    </citation>
    <scope>NUCLEOTIDE SEQUENCE [LARGE SCALE GENOMIC DNA]</scope>
    <source>
        <strain evidence="3">PB2801</strain>
    </source>
</reference>
<organism evidence="3">
    <name type="scientific">Caenorhabditis brenneri</name>
    <name type="common">Nematode worm</name>
    <dbReference type="NCBI Taxonomy" id="135651"/>
    <lineage>
        <taxon>Eukaryota</taxon>
        <taxon>Metazoa</taxon>
        <taxon>Ecdysozoa</taxon>
        <taxon>Nematoda</taxon>
        <taxon>Chromadorea</taxon>
        <taxon>Rhabditida</taxon>
        <taxon>Rhabditina</taxon>
        <taxon>Rhabditomorpha</taxon>
        <taxon>Rhabditoidea</taxon>
        <taxon>Rhabditidae</taxon>
        <taxon>Peloderinae</taxon>
        <taxon>Caenorhabditis</taxon>
    </lineage>
</organism>
<dbReference type="Proteomes" id="UP000008068">
    <property type="component" value="Unassembled WGS sequence"/>
</dbReference>
<dbReference type="PANTHER" id="PTHR36949:SF1">
    <property type="entry name" value="ANAPHASE-PROMOTING COMPLEX SUBUNIT 1-RELATED"/>
    <property type="match status" value="1"/>
</dbReference>
<feature type="region of interest" description="Disordered" evidence="1">
    <location>
        <begin position="19"/>
        <end position="82"/>
    </location>
</feature>
<feature type="compositionally biased region" description="Basic and acidic residues" evidence="1">
    <location>
        <begin position="232"/>
        <end position="243"/>
    </location>
</feature>
<feature type="compositionally biased region" description="Basic and acidic residues" evidence="1">
    <location>
        <begin position="755"/>
        <end position="775"/>
    </location>
</feature>
<feature type="compositionally biased region" description="Polar residues" evidence="1">
    <location>
        <begin position="318"/>
        <end position="330"/>
    </location>
</feature>
<feature type="compositionally biased region" description="Acidic residues" evidence="1">
    <location>
        <begin position="274"/>
        <end position="284"/>
    </location>
</feature>
<feature type="region of interest" description="Disordered" evidence="1">
    <location>
        <begin position="149"/>
        <end position="171"/>
    </location>
</feature>
<feature type="region of interest" description="Disordered" evidence="1">
    <location>
        <begin position="749"/>
        <end position="833"/>
    </location>
</feature>
<dbReference type="STRING" id="135651.G0NJ77"/>
<feature type="compositionally biased region" description="Basic and acidic residues" evidence="1">
    <location>
        <begin position="215"/>
        <end position="224"/>
    </location>
</feature>